<proteinExistence type="predicted"/>
<dbReference type="InterPro" id="IPR051294">
    <property type="entry name" value="HORMA_MeioticProgression"/>
</dbReference>
<feature type="compositionally biased region" description="Basic and acidic residues" evidence="6">
    <location>
        <begin position="919"/>
        <end position="942"/>
    </location>
</feature>
<feature type="compositionally biased region" description="Polar residues" evidence="6">
    <location>
        <begin position="444"/>
        <end position="453"/>
    </location>
</feature>
<dbReference type="PROSITE" id="PS50815">
    <property type="entry name" value="HORMA"/>
    <property type="match status" value="1"/>
</dbReference>
<feature type="compositionally biased region" description="Polar residues" evidence="6">
    <location>
        <begin position="945"/>
        <end position="957"/>
    </location>
</feature>
<reference evidence="8 9" key="1">
    <citation type="journal article" date="2019" name="Sci. Rep.">
        <title>Nanopore sequencing improves the draft genome of the human pathogenic amoeba Naegleria fowleri.</title>
        <authorList>
            <person name="Liechti N."/>
            <person name="Schurch N."/>
            <person name="Bruggmann R."/>
            <person name="Wittwer M."/>
        </authorList>
    </citation>
    <scope>NUCLEOTIDE SEQUENCE [LARGE SCALE GENOMIC DNA]</scope>
    <source>
        <strain evidence="8 9">ATCC 30894</strain>
    </source>
</reference>
<feature type="compositionally biased region" description="Low complexity" evidence="6">
    <location>
        <begin position="239"/>
        <end position="258"/>
    </location>
</feature>
<feature type="compositionally biased region" description="Basic and acidic residues" evidence="6">
    <location>
        <begin position="1103"/>
        <end position="1159"/>
    </location>
</feature>
<feature type="compositionally biased region" description="Polar residues" evidence="6">
    <location>
        <begin position="902"/>
        <end position="914"/>
    </location>
</feature>
<keyword evidence="9" id="KW-1185">Reference proteome</keyword>
<dbReference type="VEuPathDB" id="AmoebaDB:NF0042940"/>
<sequence length="1233" mass="139088">MLTQSLSFSSDQFSLASSGGVVVSAQSTTKASSSPKMMSSTTTSSASSSTLQQPQLEQQLRPQEHVCTSNSIAESSLSSSLAVSSPNSGILYDPLAERCFQPQPPPPMMTHHHQLPTLNKAPKGSLQSFHLLLGALDYINQEHGQDYPRFSNTLWSSGGSEEEEEPELKYSTTTPTPLRESHPSSSPHSLNNSMTSSHHHWKSSNINDENTTRAIPKRERHEEENENEEEFNEEKQTFSKSNPSSHSSTRRSTSSAKNRGLHSSPPPQQHLNSEGLQICACCKRDSNTVSFLKNYSIHQGNIHNYRNCFPEYEVVPGISCMTCYHKQWRYTKGLYDPNKAKSTGVNKREGKSNKSSSSTPTNSMTNTHSQELTSSAEEGNSKRKKSSSSSSSSSSTSSSTSDPNKRKKVENEEENSERMNNSMEGMKEEVKKPRKLSKRRHTQLAESSSSANLVFSAAPPMSEPFTTSDAPHMSSPSSSSFIHPSTSTSIEGSEASESRTNLHHDHAIRLLLKFQYSTSNNSVEEVYTCNMYCDFVPTTLASIKSLVMSKLRNKTTGFSNCEAILWSSSSSEQTTPSSERVVLTDEELKRRSLRNDDILYVFYLDLRGSLLYEHRCSLNDMNSTTLTTTSNLQSPYKKKSNKMSSTAQQSRTQSVTFEESLTLMRNLMRTAISSVCYLRNIFPEDCFQDKSLSGINIKSLQPANDEARTLIDWLEKGVFEALKKKYLRVIIFGVCSDPSNEMESMIESYEFKITYPDREGAQVNVSRVENNQTNKKVGIKCGQTKQEITQSMIMMLRTLITLAQTLQPIPETRYITMKLLYYEDVTPVDYEPAFFRALREDESKQFNKEFVKLKIGQVETQYHSLHIRVRTKSDNFECDAEGKREMVGNDEAPSDASFPLAKNNNEATPPSSQWAVRVQDQDLPKEKETNKESKSETSHNDSESDATQLSQEETVTNTDDELKNFKKEIEKVGLFSFTMKEAKTMIFKSYSIKEEDLIAYIEKKRNDEIEEMDDQEKSYLKALAFVLSEEYVTASALGSEVGISTYLASKFLTRMEKENFVKVASNKRKGKKVIPNERKLKEVMEMLIYINKEGTSKKTKTNTKKDDKQPAQKDENVSDSEHEVDPDVTPRKGSKEKTLARSEQTTKKQVAEAKKNSEDVSNRITGMKRKTISQFEVSYSQDGLSQHPQASFNMDEFSPRALPPNHNKVSTVVEPIQQKKRKFYRDPKKLSCM</sequence>
<dbReference type="EMBL" id="VFQX01000074">
    <property type="protein sequence ID" value="KAF0971759.1"/>
    <property type="molecule type" value="Genomic_DNA"/>
</dbReference>
<feature type="region of interest" description="Disordered" evidence="6">
    <location>
        <begin position="150"/>
        <end position="271"/>
    </location>
</feature>
<evidence type="ECO:0000256" key="1">
    <source>
        <dbReference type="ARBA" id="ARBA00004123"/>
    </source>
</evidence>
<keyword evidence="4" id="KW-0539">Nucleus</keyword>
<evidence type="ECO:0000256" key="3">
    <source>
        <dbReference type="ARBA" id="ARBA00022454"/>
    </source>
</evidence>
<dbReference type="Pfam" id="PF02301">
    <property type="entry name" value="HORMA"/>
    <property type="match status" value="1"/>
</dbReference>
<dbReference type="PANTHER" id="PTHR48225:SF7">
    <property type="entry name" value="MEIOSIS-SPECIFIC PROTEIN HOP1"/>
    <property type="match status" value="1"/>
</dbReference>
<feature type="compositionally biased region" description="Polar residues" evidence="6">
    <location>
        <begin position="1183"/>
        <end position="1192"/>
    </location>
</feature>
<feature type="region of interest" description="Disordered" evidence="6">
    <location>
        <begin position="335"/>
        <end position="500"/>
    </location>
</feature>
<feature type="region of interest" description="Disordered" evidence="6">
    <location>
        <begin position="629"/>
        <end position="651"/>
    </location>
</feature>
<feature type="region of interest" description="Disordered" evidence="6">
    <location>
        <begin position="1097"/>
        <end position="1159"/>
    </location>
</feature>
<feature type="region of interest" description="Disordered" evidence="6">
    <location>
        <begin position="1"/>
        <end position="71"/>
    </location>
</feature>
<evidence type="ECO:0000256" key="6">
    <source>
        <dbReference type="SAM" id="MobiDB-lite"/>
    </source>
</evidence>
<feature type="compositionally biased region" description="Low complexity" evidence="6">
    <location>
        <begin position="474"/>
        <end position="490"/>
    </location>
</feature>
<dbReference type="Proteomes" id="UP000444721">
    <property type="component" value="Unassembled WGS sequence"/>
</dbReference>
<comment type="caution">
    <text evidence="8">The sequence shown here is derived from an EMBL/GenBank/DDBJ whole genome shotgun (WGS) entry which is preliminary data.</text>
</comment>
<dbReference type="OrthoDB" id="1928087at2759"/>
<accession>A0A6A5BFC5</accession>
<dbReference type="InterPro" id="IPR036570">
    <property type="entry name" value="HORMA_dom_sf"/>
</dbReference>
<feature type="compositionally biased region" description="Low complexity" evidence="6">
    <location>
        <begin position="387"/>
        <end position="401"/>
    </location>
</feature>
<dbReference type="VEuPathDB" id="AmoebaDB:NF0042930"/>
<dbReference type="PANTHER" id="PTHR48225">
    <property type="entry name" value="HORMA DOMAIN-CONTAINING PROTEIN 1"/>
    <property type="match status" value="1"/>
</dbReference>
<organism evidence="8 9">
    <name type="scientific">Naegleria fowleri</name>
    <name type="common">Brain eating amoeba</name>
    <dbReference type="NCBI Taxonomy" id="5763"/>
    <lineage>
        <taxon>Eukaryota</taxon>
        <taxon>Discoba</taxon>
        <taxon>Heterolobosea</taxon>
        <taxon>Tetramitia</taxon>
        <taxon>Eutetramitia</taxon>
        <taxon>Vahlkampfiidae</taxon>
        <taxon>Naegleria</taxon>
    </lineage>
</organism>
<dbReference type="AlphaFoldDB" id="A0A6A5BFC5"/>
<dbReference type="Gene3D" id="3.30.900.10">
    <property type="entry name" value="HORMA domain"/>
    <property type="match status" value="1"/>
</dbReference>
<evidence type="ECO:0000259" key="7">
    <source>
        <dbReference type="PROSITE" id="PS50815"/>
    </source>
</evidence>
<feature type="compositionally biased region" description="Basic and acidic residues" evidence="6">
    <location>
        <begin position="1224"/>
        <end position="1233"/>
    </location>
</feature>
<feature type="domain" description="HORMA" evidence="7">
    <location>
        <begin position="658"/>
        <end position="869"/>
    </location>
</feature>
<name>A0A6A5BFC5_NAEFO</name>
<dbReference type="GeneID" id="68117197"/>
<feature type="compositionally biased region" description="Low complexity" evidence="6">
    <location>
        <begin position="183"/>
        <end position="196"/>
    </location>
</feature>
<dbReference type="InterPro" id="IPR003511">
    <property type="entry name" value="HORMA_dom"/>
</dbReference>
<evidence type="ECO:0000256" key="4">
    <source>
        <dbReference type="ARBA" id="ARBA00023242"/>
    </source>
</evidence>
<feature type="region of interest" description="Disordered" evidence="6">
    <location>
        <begin position="1183"/>
        <end position="1233"/>
    </location>
</feature>
<keyword evidence="3" id="KW-0158">Chromosome</keyword>
<evidence type="ECO:0000313" key="9">
    <source>
        <dbReference type="Proteomes" id="UP000444721"/>
    </source>
</evidence>
<feature type="region of interest" description="Disordered" evidence="6">
    <location>
        <begin position="884"/>
        <end position="959"/>
    </location>
</feature>
<dbReference type="GO" id="GO:0005634">
    <property type="term" value="C:nucleus"/>
    <property type="evidence" value="ECO:0007669"/>
    <property type="project" value="UniProtKB-SubCell"/>
</dbReference>
<gene>
    <name evidence="8" type="ORF">FDP41_009982</name>
</gene>
<feature type="compositionally biased region" description="Basic residues" evidence="6">
    <location>
        <begin position="432"/>
        <end position="442"/>
    </location>
</feature>
<dbReference type="GO" id="GO:0051321">
    <property type="term" value="P:meiotic cell cycle"/>
    <property type="evidence" value="ECO:0007669"/>
    <property type="project" value="UniProtKB-KW"/>
</dbReference>
<dbReference type="SUPFAM" id="SSF56019">
    <property type="entry name" value="The spindle assembly checkpoint protein mad2"/>
    <property type="match status" value="1"/>
</dbReference>
<feature type="compositionally biased region" description="Polar residues" evidence="6">
    <location>
        <begin position="642"/>
        <end position="651"/>
    </location>
</feature>
<evidence type="ECO:0000256" key="2">
    <source>
        <dbReference type="ARBA" id="ARBA00004286"/>
    </source>
</evidence>
<feature type="compositionally biased region" description="Low complexity" evidence="6">
    <location>
        <begin position="1"/>
        <end position="61"/>
    </location>
</feature>
<dbReference type="GO" id="GO:0005694">
    <property type="term" value="C:chromosome"/>
    <property type="evidence" value="ECO:0007669"/>
    <property type="project" value="UniProtKB-SubCell"/>
</dbReference>
<dbReference type="RefSeq" id="XP_044556475.1">
    <property type="nucleotide sequence ID" value="XM_044713999.1"/>
</dbReference>
<dbReference type="VEuPathDB" id="AmoebaDB:NfTy_081600"/>
<evidence type="ECO:0000256" key="5">
    <source>
        <dbReference type="ARBA" id="ARBA00023254"/>
    </source>
</evidence>
<comment type="subcellular location">
    <subcellularLocation>
        <location evidence="2">Chromosome</location>
    </subcellularLocation>
    <subcellularLocation>
        <location evidence="1">Nucleus</location>
    </subcellularLocation>
</comment>
<evidence type="ECO:0000313" key="8">
    <source>
        <dbReference type="EMBL" id="KAF0971759.1"/>
    </source>
</evidence>
<keyword evidence="5" id="KW-0469">Meiosis</keyword>
<feature type="compositionally biased region" description="Polar residues" evidence="6">
    <location>
        <begin position="203"/>
        <end position="213"/>
    </location>
</feature>
<dbReference type="VEuPathDB" id="AmoebaDB:FDP41_009982"/>
<feature type="compositionally biased region" description="Low complexity" evidence="6">
    <location>
        <begin position="353"/>
        <end position="369"/>
    </location>
</feature>
<protein>
    <recommendedName>
        <fullName evidence="7">HORMA domain-containing protein</fullName>
    </recommendedName>
</protein>